<proteinExistence type="predicted"/>
<accession>A0A4R0R917</accession>
<reference evidence="2 3" key="1">
    <citation type="submission" date="2018-11" db="EMBL/GenBank/DDBJ databases">
        <title>Genome assembly of Steccherinum ochraceum LE-BIN_3174, the white-rot fungus of the Steccherinaceae family (The Residual Polyporoid clade, Polyporales, Basidiomycota).</title>
        <authorList>
            <person name="Fedorova T.V."/>
            <person name="Glazunova O.A."/>
            <person name="Landesman E.O."/>
            <person name="Moiseenko K.V."/>
            <person name="Psurtseva N.V."/>
            <person name="Savinova O.S."/>
            <person name="Shakhova N.V."/>
            <person name="Tyazhelova T.V."/>
            <person name="Vasina D.V."/>
        </authorList>
    </citation>
    <scope>NUCLEOTIDE SEQUENCE [LARGE SCALE GENOMIC DNA]</scope>
    <source>
        <strain evidence="2 3">LE-BIN_3174</strain>
    </source>
</reference>
<sequence>MANRTVFKVDDHFCVLNSGSSSDGSSQSSASQFDTRDTHASVDASKPAALNQALDSALFINAAKRVQKQDIIIQARARESGFFRAVPSASPRASVNLSGPVFTTRREHRSGSGLVKPTSAVSSRSGAVDLSVSAAQAARPTALRKSGIHFADDLAKEKEKAKLEALQFSQDIGLVTNIPCNRSGCNDVLANVKSLAAHFHIHNIDVVDRVYMCIGCDHRFDDKSEADEHRRGCTFRKAVKKFMRLTGI</sequence>
<dbReference type="AlphaFoldDB" id="A0A4R0R917"/>
<name>A0A4R0R917_9APHY</name>
<organism evidence="2 3">
    <name type="scientific">Steccherinum ochraceum</name>
    <dbReference type="NCBI Taxonomy" id="92696"/>
    <lineage>
        <taxon>Eukaryota</taxon>
        <taxon>Fungi</taxon>
        <taxon>Dikarya</taxon>
        <taxon>Basidiomycota</taxon>
        <taxon>Agaricomycotina</taxon>
        <taxon>Agaricomycetes</taxon>
        <taxon>Polyporales</taxon>
        <taxon>Steccherinaceae</taxon>
        <taxon>Steccherinum</taxon>
    </lineage>
</organism>
<keyword evidence="3" id="KW-1185">Reference proteome</keyword>
<comment type="caution">
    <text evidence="2">The sequence shown here is derived from an EMBL/GenBank/DDBJ whole genome shotgun (WGS) entry which is preliminary data.</text>
</comment>
<dbReference type="EMBL" id="RWJN01000441">
    <property type="protein sequence ID" value="TCD61665.1"/>
    <property type="molecule type" value="Genomic_DNA"/>
</dbReference>
<dbReference type="OrthoDB" id="3258262at2759"/>
<gene>
    <name evidence="2" type="ORF">EIP91_008113</name>
</gene>
<protein>
    <submittedName>
        <fullName evidence="2">Uncharacterized protein</fullName>
    </submittedName>
</protein>
<evidence type="ECO:0000256" key="1">
    <source>
        <dbReference type="SAM" id="MobiDB-lite"/>
    </source>
</evidence>
<evidence type="ECO:0000313" key="3">
    <source>
        <dbReference type="Proteomes" id="UP000292702"/>
    </source>
</evidence>
<dbReference type="Proteomes" id="UP000292702">
    <property type="component" value="Unassembled WGS sequence"/>
</dbReference>
<evidence type="ECO:0000313" key="2">
    <source>
        <dbReference type="EMBL" id="TCD61665.1"/>
    </source>
</evidence>
<feature type="compositionally biased region" description="Low complexity" evidence="1">
    <location>
        <begin position="19"/>
        <end position="32"/>
    </location>
</feature>
<feature type="region of interest" description="Disordered" evidence="1">
    <location>
        <begin position="19"/>
        <end position="40"/>
    </location>
</feature>